<proteinExistence type="predicted"/>
<dbReference type="Pfam" id="PF01547">
    <property type="entry name" value="SBP_bac_1"/>
    <property type="match status" value="1"/>
</dbReference>
<protein>
    <submittedName>
        <fullName evidence="1">ABC transporter substrate-binding protein</fullName>
    </submittedName>
</protein>
<dbReference type="SUPFAM" id="SSF53850">
    <property type="entry name" value="Periplasmic binding protein-like II"/>
    <property type="match status" value="1"/>
</dbReference>
<dbReference type="EMBL" id="JANARS010000006">
    <property type="protein sequence ID" value="MCP3422921.1"/>
    <property type="molecule type" value="Genomic_DNA"/>
</dbReference>
<dbReference type="Proteomes" id="UP001204524">
    <property type="component" value="Unassembled WGS sequence"/>
</dbReference>
<gene>
    <name evidence="1" type="ORF">NCI01_14040</name>
</gene>
<reference evidence="1 2" key="1">
    <citation type="submission" date="2022-06" db="EMBL/GenBank/DDBJ databases">
        <authorList>
            <person name="So Y."/>
        </authorList>
    </citation>
    <scope>NUCLEOTIDE SEQUENCE [LARGE SCALE GENOMIC DNA]</scope>
    <source>
        <strain evidence="1 2">STR3</strain>
    </source>
</reference>
<dbReference type="Gene3D" id="3.40.190.10">
    <property type="entry name" value="Periplasmic binding protein-like II"/>
    <property type="match status" value="2"/>
</dbReference>
<accession>A0ABT1L0A6</accession>
<comment type="caution">
    <text evidence="1">The sequence shown here is derived from an EMBL/GenBank/DDBJ whole genome shotgun (WGS) entry which is preliminary data.</text>
</comment>
<evidence type="ECO:0000313" key="2">
    <source>
        <dbReference type="Proteomes" id="UP001204524"/>
    </source>
</evidence>
<organism evidence="1 2">
    <name type="scientific">Nocardioides pinisoli</name>
    <dbReference type="NCBI Taxonomy" id="2950279"/>
    <lineage>
        <taxon>Bacteria</taxon>
        <taxon>Bacillati</taxon>
        <taxon>Actinomycetota</taxon>
        <taxon>Actinomycetes</taxon>
        <taxon>Propionibacteriales</taxon>
        <taxon>Nocardioidaceae</taxon>
        <taxon>Nocardioides</taxon>
    </lineage>
</organism>
<keyword evidence="2" id="KW-1185">Reference proteome</keyword>
<name>A0ABT1L0A6_9ACTN</name>
<dbReference type="PANTHER" id="PTHR43649">
    <property type="entry name" value="ARABINOSE-BINDING PROTEIN-RELATED"/>
    <property type="match status" value="1"/>
</dbReference>
<dbReference type="RefSeq" id="WP_254182121.1">
    <property type="nucleotide sequence ID" value="NZ_JANARS010000006.1"/>
</dbReference>
<dbReference type="InterPro" id="IPR050490">
    <property type="entry name" value="Bact_solute-bd_prot1"/>
</dbReference>
<dbReference type="InterPro" id="IPR006059">
    <property type="entry name" value="SBP"/>
</dbReference>
<sequence length="442" mass="47419">MSLSRSSAIPRSALTTMAASRRTVLRGMALSGLAVGGANLLAACGGDDDSGPSSGSGATVKFGINEADGSGPAYDRLKGMADAYTKETDTKVSLNAVDHNTFQESINTYLQGTPDDVFTWFAGFRMAQFAENGLITDLSDVWPIDGLNDSFKQASTAPDGKQYFVPVSYYPWAVFYRKSVFEKNGWVAPETNDDFMALMDDMQGKGITPFAFGDKDGWPAMGTFDILNMRLNGFDFHMSLMAGDEAWDGDEVKLVFDTWRTLLPYHQADPLGRTWQEAATAMGKGECGMYLLGTFVVDALGENGEDLDFFTFPQLDSSIPADSLDAPIDGFCVAAAGQNQEAGKEMIKWLGSAQAADAGNNAADAPFIAANSGASTSTYSDLQKKSVEVVSAAANIAQFMDRDTNADFANTVMIPSIQEFLKNPDDIDGITASIQEQANSIF</sequence>
<evidence type="ECO:0000313" key="1">
    <source>
        <dbReference type="EMBL" id="MCP3422921.1"/>
    </source>
</evidence>